<proteinExistence type="predicted"/>
<evidence type="ECO:0000313" key="1">
    <source>
        <dbReference type="Proteomes" id="UP000887564"/>
    </source>
</evidence>
<sequence length="50" mass="5693">MSILLTTLSSVVKLYFSHATSSCLVSLFLCSRRLFFIYPIIKSRSQSLFS</sequence>
<reference evidence="2" key="1">
    <citation type="submission" date="2022-11" db="UniProtKB">
        <authorList>
            <consortium name="WormBaseParasite"/>
        </authorList>
    </citation>
    <scope>IDENTIFICATION</scope>
</reference>
<name>A0A914RYW2_PAREQ</name>
<dbReference type="Proteomes" id="UP000887564">
    <property type="component" value="Unplaced"/>
</dbReference>
<organism evidence="1 2">
    <name type="scientific">Parascaris equorum</name>
    <name type="common">Equine roundworm</name>
    <dbReference type="NCBI Taxonomy" id="6256"/>
    <lineage>
        <taxon>Eukaryota</taxon>
        <taxon>Metazoa</taxon>
        <taxon>Ecdysozoa</taxon>
        <taxon>Nematoda</taxon>
        <taxon>Chromadorea</taxon>
        <taxon>Rhabditida</taxon>
        <taxon>Spirurina</taxon>
        <taxon>Ascaridomorpha</taxon>
        <taxon>Ascaridoidea</taxon>
        <taxon>Ascarididae</taxon>
        <taxon>Parascaris</taxon>
    </lineage>
</organism>
<evidence type="ECO:0000313" key="2">
    <source>
        <dbReference type="WBParaSite" id="PEQ_0001006401-mRNA-1"/>
    </source>
</evidence>
<keyword evidence="1" id="KW-1185">Reference proteome</keyword>
<dbReference type="AlphaFoldDB" id="A0A914RYW2"/>
<dbReference type="WBParaSite" id="PEQ_0001006401-mRNA-1">
    <property type="protein sequence ID" value="PEQ_0001006401-mRNA-1"/>
    <property type="gene ID" value="PEQ_0001006401"/>
</dbReference>
<protein>
    <submittedName>
        <fullName evidence="2">Uncharacterized protein</fullName>
    </submittedName>
</protein>
<accession>A0A914RYW2</accession>